<keyword evidence="2" id="KW-0812">Transmembrane</keyword>
<protein>
    <submittedName>
        <fullName evidence="3">Uncharacterized protein</fullName>
    </submittedName>
</protein>
<proteinExistence type="predicted"/>
<dbReference type="AlphaFoldDB" id="A0A5N6EMC0"/>
<feature type="compositionally biased region" description="Polar residues" evidence="1">
    <location>
        <begin position="15"/>
        <end position="24"/>
    </location>
</feature>
<keyword evidence="4" id="KW-1185">Reference proteome</keyword>
<gene>
    <name evidence="3" type="ORF">BDV33DRAFT_175540</name>
</gene>
<organism evidence="3 4">
    <name type="scientific">Aspergillus novoparasiticus</name>
    <dbReference type="NCBI Taxonomy" id="986946"/>
    <lineage>
        <taxon>Eukaryota</taxon>
        <taxon>Fungi</taxon>
        <taxon>Dikarya</taxon>
        <taxon>Ascomycota</taxon>
        <taxon>Pezizomycotina</taxon>
        <taxon>Eurotiomycetes</taxon>
        <taxon>Eurotiomycetidae</taxon>
        <taxon>Eurotiales</taxon>
        <taxon>Aspergillaceae</taxon>
        <taxon>Aspergillus</taxon>
        <taxon>Aspergillus subgen. Circumdati</taxon>
    </lineage>
</organism>
<feature type="region of interest" description="Disordered" evidence="1">
    <location>
        <begin position="15"/>
        <end position="34"/>
    </location>
</feature>
<accession>A0A5N6EMC0</accession>
<reference evidence="3 4" key="1">
    <citation type="submission" date="2019-04" db="EMBL/GenBank/DDBJ databases">
        <title>Fungal friends and foes A comparative genomics study of 23 Aspergillus species from section Flavi.</title>
        <authorList>
            <consortium name="DOE Joint Genome Institute"/>
            <person name="Kjaerbolling I."/>
            <person name="Vesth T.C."/>
            <person name="Frisvad J.C."/>
            <person name="Nybo J.L."/>
            <person name="Theobald S."/>
            <person name="Kildgaard S."/>
            <person name="Petersen T.I."/>
            <person name="Kuo A."/>
            <person name="Sato A."/>
            <person name="Lyhne E.K."/>
            <person name="Kogle M.E."/>
            <person name="Wiebenga A."/>
            <person name="Kun R.S."/>
            <person name="Lubbers R.J."/>
            <person name="Makela M.R."/>
            <person name="Barry K."/>
            <person name="Chovatia M."/>
            <person name="Clum A."/>
            <person name="Daum C."/>
            <person name="Haridas S."/>
            <person name="He G."/>
            <person name="LaButti K."/>
            <person name="Lipzen A."/>
            <person name="Mondo S."/>
            <person name="Pangilinan J."/>
            <person name="Riley R."/>
            <person name="Salamov A."/>
            <person name="Simmons B.A."/>
            <person name="Magnuson J.K."/>
            <person name="Henrissat B."/>
            <person name="Mortensen U.H."/>
            <person name="Larsen T.O."/>
            <person name="De vries R.P."/>
            <person name="Grigoriev I.V."/>
            <person name="Machida M."/>
            <person name="Baker S.E."/>
            <person name="Andersen M.R."/>
        </authorList>
    </citation>
    <scope>NUCLEOTIDE SEQUENCE [LARGE SCALE GENOMIC DNA]</scope>
    <source>
        <strain evidence="3 4">CBS 126849</strain>
    </source>
</reference>
<keyword evidence="2" id="KW-0472">Membrane</keyword>
<evidence type="ECO:0000256" key="2">
    <source>
        <dbReference type="SAM" id="Phobius"/>
    </source>
</evidence>
<feature type="transmembrane region" description="Helical" evidence="2">
    <location>
        <begin position="51"/>
        <end position="70"/>
    </location>
</feature>
<name>A0A5N6EMC0_9EURO</name>
<evidence type="ECO:0000313" key="4">
    <source>
        <dbReference type="Proteomes" id="UP000326799"/>
    </source>
</evidence>
<dbReference type="EMBL" id="ML733450">
    <property type="protein sequence ID" value="KAB8218389.1"/>
    <property type="molecule type" value="Genomic_DNA"/>
</dbReference>
<keyword evidence="2" id="KW-1133">Transmembrane helix</keyword>
<sequence length="79" mass="8867">MPYMYVQQSIELLSGTGNRSNRQGKLSFRRNGQSRRDGREVFARDWYGSRSALGVCCFALASFLLLGLILKSDRTGESS</sequence>
<dbReference type="Proteomes" id="UP000326799">
    <property type="component" value="Unassembled WGS sequence"/>
</dbReference>
<evidence type="ECO:0000313" key="3">
    <source>
        <dbReference type="EMBL" id="KAB8218389.1"/>
    </source>
</evidence>
<evidence type="ECO:0000256" key="1">
    <source>
        <dbReference type="SAM" id="MobiDB-lite"/>
    </source>
</evidence>